<sequence>LSPREALAVCTPQPLSPLQGRLAPRSEGKARAELRQQSGTTHGSHTPAACSFPGANARSWAGLGEARPAQSSLSAGALCYRAWAQSWSSAGVEAHSVLPSTGLQAPAGSQPLLSRVPGIGLQTWDQSNCPELTDHGLVPLRCGCAREPKRPGEARTAHPPASRREDSSREGPVWQALSGHKRSNTLAVELPPQARGTGTLIPSVRRLVWAGKHQLGNAAWGASFPSERALPAGGFG</sequence>
<evidence type="ECO:0000256" key="1">
    <source>
        <dbReference type="SAM" id="MobiDB-lite"/>
    </source>
</evidence>
<feature type="region of interest" description="Disordered" evidence="1">
    <location>
        <begin position="1"/>
        <end position="49"/>
    </location>
</feature>
<feature type="compositionally biased region" description="Basic and acidic residues" evidence="1">
    <location>
        <begin position="24"/>
        <end position="34"/>
    </location>
</feature>
<gene>
    <name evidence="2" type="ORF">CCAP1982_LOCUS15018</name>
</gene>
<dbReference type="Proteomes" id="UP000606786">
    <property type="component" value="Unassembled WGS sequence"/>
</dbReference>
<feature type="compositionally biased region" description="Basic and acidic residues" evidence="1">
    <location>
        <begin position="146"/>
        <end position="169"/>
    </location>
</feature>
<organism evidence="2 3">
    <name type="scientific">Ceratitis capitata</name>
    <name type="common">Mediterranean fruit fly</name>
    <name type="synonym">Tephritis capitata</name>
    <dbReference type="NCBI Taxonomy" id="7213"/>
    <lineage>
        <taxon>Eukaryota</taxon>
        <taxon>Metazoa</taxon>
        <taxon>Ecdysozoa</taxon>
        <taxon>Arthropoda</taxon>
        <taxon>Hexapoda</taxon>
        <taxon>Insecta</taxon>
        <taxon>Pterygota</taxon>
        <taxon>Neoptera</taxon>
        <taxon>Endopterygota</taxon>
        <taxon>Diptera</taxon>
        <taxon>Brachycera</taxon>
        <taxon>Muscomorpha</taxon>
        <taxon>Tephritoidea</taxon>
        <taxon>Tephritidae</taxon>
        <taxon>Ceratitis</taxon>
        <taxon>Ceratitis</taxon>
    </lineage>
</organism>
<name>A0A811V5K4_CERCA</name>
<feature type="non-terminal residue" evidence="2">
    <location>
        <position position="236"/>
    </location>
</feature>
<evidence type="ECO:0000313" key="2">
    <source>
        <dbReference type="EMBL" id="CAD7006719.1"/>
    </source>
</evidence>
<feature type="compositionally biased region" description="Polar residues" evidence="1">
    <location>
        <begin position="35"/>
        <end position="44"/>
    </location>
</feature>
<keyword evidence="3" id="KW-1185">Reference proteome</keyword>
<feature type="non-terminal residue" evidence="2">
    <location>
        <position position="1"/>
    </location>
</feature>
<proteinExistence type="predicted"/>
<protein>
    <submittedName>
        <fullName evidence="2">(Mediterranean fruit fly) hypothetical protein</fullName>
    </submittedName>
</protein>
<accession>A0A811V5K4</accession>
<dbReference type="EMBL" id="CAJHJT010000037">
    <property type="protein sequence ID" value="CAD7006719.1"/>
    <property type="molecule type" value="Genomic_DNA"/>
</dbReference>
<reference evidence="2" key="1">
    <citation type="submission" date="2020-11" db="EMBL/GenBank/DDBJ databases">
        <authorList>
            <person name="Whitehead M."/>
        </authorList>
    </citation>
    <scope>NUCLEOTIDE SEQUENCE</scope>
    <source>
        <strain evidence="2">EGII</strain>
    </source>
</reference>
<feature type="region of interest" description="Disordered" evidence="1">
    <location>
        <begin position="146"/>
        <end position="173"/>
    </location>
</feature>
<evidence type="ECO:0000313" key="3">
    <source>
        <dbReference type="Proteomes" id="UP000606786"/>
    </source>
</evidence>
<comment type="caution">
    <text evidence="2">The sequence shown here is derived from an EMBL/GenBank/DDBJ whole genome shotgun (WGS) entry which is preliminary data.</text>
</comment>
<dbReference type="AlphaFoldDB" id="A0A811V5K4"/>